<keyword evidence="1" id="KW-1133">Transmembrane helix</keyword>
<keyword evidence="3" id="KW-1185">Reference proteome</keyword>
<protein>
    <submittedName>
        <fullName evidence="2">Uncharacterized protein</fullName>
    </submittedName>
</protein>
<proteinExistence type="predicted"/>
<accession>A0A842HKY8</accession>
<name>A0A842HKY8_9BACT</name>
<sequence>MKKIYIFVVTCTLSIVSYGNTVGLPEGTAANQLSMFISIYQRWENGKLPSSWNDIAQVDEGLTSLNSSFSDGASIDKLYSFILPEDRQKYPEGELLLIRSRPMEWPEAWESGVQVEDRSKLTDEQRKEWERLQEVKKGYQRPIRYLIYKDKNGEYIADWWYEDDVQKMLEKTGIRVPPPIPYHQDQHVEETVFPDQVAPVSQTVETHEKDAVPHEAPANFAKPQHEQEPTTTRWWSWALSAIILILALIALIRKRKS</sequence>
<evidence type="ECO:0000256" key="1">
    <source>
        <dbReference type="SAM" id="Phobius"/>
    </source>
</evidence>
<dbReference type="AlphaFoldDB" id="A0A842HKY8"/>
<evidence type="ECO:0000313" key="2">
    <source>
        <dbReference type="EMBL" id="MBC2596127.1"/>
    </source>
</evidence>
<gene>
    <name evidence="2" type="ORF">H5P28_17805</name>
</gene>
<dbReference type="EMBL" id="JACHVB010000062">
    <property type="protein sequence ID" value="MBC2596127.1"/>
    <property type="molecule type" value="Genomic_DNA"/>
</dbReference>
<feature type="transmembrane region" description="Helical" evidence="1">
    <location>
        <begin position="234"/>
        <end position="252"/>
    </location>
</feature>
<reference evidence="2 3" key="1">
    <citation type="submission" date="2020-07" db="EMBL/GenBank/DDBJ databases">
        <authorList>
            <person name="Feng X."/>
        </authorList>
    </citation>
    <scope>NUCLEOTIDE SEQUENCE [LARGE SCALE GENOMIC DNA]</scope>
    <source>
        <strain evidence="2 3">JCM31066</strain>
    </source>
</reference>
<keyword evidence="1" id="KW-0472">Membrane</keyword>
<dbReference type="Proteomes" id="UP000546464">
    <property type="component" value="Unassembled WGS sequence"/>
</dbReference>
<dbReference type="RefSeq" id="WP_185677047.1">
    <property type="nucleotide sequence ID" value="NZ_JACHVB010000062.1"/>
</dbReference>
<evidence type="ECO:0000313" key="3">
    <source>
        <dbReference type="Proteomes" id="UP000546464"/>
    </source>
</evidence>
<comment type="caution">
    <text evidence="2">The sequence shown here is derived from an EMBL/GenBank/DDBJ whole genome shotgun (WGS) entry which is preliminary data.</text>
</comment>
<organism evidence="2 3">
    <name type="scientific">Ruficoccus amylovorans</name>
    <dbReference type="NCBI Taxonomy" id="1804625"/>
    <lineage>
        <taxon>Bacteria</taxon>
        <taxon>Pseudomonadati</taxon>
        <taxon>Verrucomicrobiota</taxon>
        <taxon>Opitutia</taxon>
        <taxon>Puniceicoccales</taxon>
        <taxon>Cerasicoccaceae</taxon>
        <taxon>Ruficoccus</taxon>
    </lineage>
</organism>
<keyword evidence="1" id="KW-0812">Transmembrane</keyword>